<evidence type="ECO:0000256" key="1">
    <source>
        <dbReference type="SAM" id="Coils"/>
    </source>
</evidence>
<feature type="coiled-coil region" evidence="1">
    <location>
        <begin position="36"/>
        <end position="70"/>
    </location>
</feature>
<keyword evidence="1" id="KW-0175">Coiled coil</keyword>
<organism evidence="2">
    <name type="scientific">Ochrobactrum phage ORM_20</name>
    <dbReference type="NCBI Taxonomy" id="2985243"/>
    <lineage>
        <taxon>Viruses</taxon>
    </lineage>
</organism>
<reference evidence="2" key="1">
    <citation type="submission" date="2022-10" db="EMBL/GenBank/DDBJ databases">
        <authorList>
            <person name="Meaden S."/>
        </authorList>
    </citation>
    <scope>NUCLEOTIDE SEQUENCE</scope>
</reference>
<dbReference type="EMBL" id="OX359470">
    <property type="protein sequence ID" value="CAI3971116.1"/>
    <property type="molecule type" value="Genomic_DNA"/>
</dbReference>
<sequence length="72" mass="8434">MRELHRVREDPSYVKDISSGAVLRTDLEAFQARKAKKAEAQKLRDNERRISELEERVAELERLIKEGLQNGR</sequence>
<protein>
    <submittedName>
        <fullName evidence="2">Virion structural protein</fullName>
    </submittedName>
</protein>
<name>A0A9N6ZEZ8_9VIRU</name>
<evidence type="ECO:0000313" key="2">
    <source>
        <dbReference type="EMBL" id="CAI3971116.1"/>
    </source>
</evidence>
<gene>
    <name evidence="2" type="ORF">ORM20_00067</name>
</gene>
<accession>A0A9N6ZEZ8</accession>
<proteinExistence type="predicted"/>